<sequence length="223" mass="24520">MINKIKTTAFAVASFFLMAHSPGSCSRDENGTKHSEDGSDINIPFDSTLENLQGENLSLDNEIEDIWPGYEMTADFFFDSNLEDYAGENQTLDEESDVAWPGCEITADFCLPSDTLIFYSACVIFDSEGNSISPTDRFSPACAGATCECGFIKYFATCDMGSCFSDPNTPSTSNPTYCATGKRILCVRDWADDLRPPMREGCCDEIGNVYCELDPIPGTNRCF</sequence>
<comment type="caution">
    <text evidence="1">The sequence shown here is derived from an EMBL/GenBank/DDBJ whole genome shotgun (WGS) entry which is preliminary data.</text>
</comment>
<accession>A0A7V3VTI3</accession>
<reference evidence="1" key="1">
    <citation type="journal article" date="2020" name="mSystems">
        <title>Genome- and Community-Level Interaction Insights into Carbon Utilization and Element Cycling Functions of Hydrothermarchaeota in Hydrothermal Sediment.</title>
        <authorList>
            <person name="Zhou Z."/>
            <person name="Liu Y."/>
            <person name="Xu W."/>
            <person name="Pan J."/>
            <person name="Luo Z.H."/>
            <person name="Li M."/>
        </authorList>
    </citation>
    <scope>NUCLEOTIDE SEQUENCE [LARGE SCALE GENOMIC DNA]</scope>
    <source>
        <strain evidence="1">SpSt-961</strain>
    </source>
</reference>
<name>A0A7V3VTI3_UNCW3</name>
<dbReference type="AlphaFoldDB" id="A0A7V3VTI3"/>
<protein>
    <submittedName>
        <fullName evidence="1">Uncharacterized protein</fullName>
    </submittedName>
</protein>
<organism evidence="1">
    <name type="scientific">candidate division WOR-3 bacterium</name>
    <dbReference type="NCBI Taxonomy" id="2052148"/>
    <lineage>
        <taxon>Bacteria</taxon>
        <taxon>Bacteria division WOR-3</taxon>
    </lineage>
</organism>
<evidence type="ECO:0000313" key="1">
    <source>
        <dbReference type="EMBL" id="HGE77562.1"/>
    </source>
</evidence>
<gene>
    <name evidence="1" type="ORF">ENX68_00990</name>
</gene>
<dbReference type="EMBL" id="DTOZ01000034">
    <property type="protein sequence ID" value="HGE77562.1"/>
    <property type="molecule type" value="Genomic_DNA"/>
</dbReference>
<proteinExistence type="predicted"/>